<dbReference type="AlphaFoldDB" id="A0AAJ1TJI6"/>
<dbReference type="RefSeq" id="WP_307249848.1">
    <property type="nucleotide sequence ID" value="NZ_JAUSUV010000001.1"/>
</dbReference>
<comment type="caution">
    <text evidence="1">The sequence shown here is derived from an EMBL/GenBank/DDBJ whole genome shotgun (WGS) entry which is preliminary data.</text>
</comment>
<sequence length="115" mass="12707">MKKALLSGVIAVCLATIPVRNFNNVKANDSGKMELLPIFLSDMNTKAREEGMKFYNNLIKDMPKEFHSKKLGKGLNRFTKEKLQNLPPNASISSEGKVLLAPSTTEKSLLVNEGN</sequence>
<gene>
    <name evidence="1" type="ORF">J2Z48_000049</name>
</gene>
<keyword evidence="2" id="KW-1185">Reference proteome</keyword>
<dbReference type="Proteomes" id="UP001238450">
    <property type="component" value="Unassembled WGS sequence"/>
</dbReference>
<name>A0AAJ1TJI6_9BACL</name>
<organism evidence="1 2">
    <name type="scientific">Croceifilum oryzae</name>
    <dbReference type="NCBI Taxonomy" id="1553429"/>
    <lineage>
        <taxon>Bacteria</taxon>
        <taxon>Bacillati</taxon>
        <taxon>Bacillota</taxon>
        <taxon>Bacilli</taxon>
        <taxon>Bacillales</taxon>
        <taxon>Thermoactinomycetaceae</taxon>
        <taxon>Croceifilum</taxon>
    </lineage>
</organism>
<accession>A0AAJ1TJI6</accession>
<dbReference type="EMBL" id="JAUSUV010000001">
    <property type="protein sequence ID" value="MDQ0415891.1"/>
    <property type="molecule type" value="Genomic_DNA"/>
</dbReference>
<reference evidence="1 2" key="1">
    <citation type="submission" date="2023-07" db="EMBL/GenBank/DDBJ databases">
        <title>Genomic Encyclopedia of Type Strains, Phase IV (KMG-IV): sequencing the most valuable type-strain genomes for metagenomic binning, comparative biology and taxonomic classification.</title>
        <authorList>
            <person name="Goeker M."/>
        </authorList>
    </citation>
    <scope>NUCLEOTIDE SEQUENCE [LARGE SCALE GENOMIC DNA]</scope>
    <source>
        <strain evidence="1 2">DSM 46876</strain>
    </source>
</reference>
<protein>
    <submittedName>
        <fullName evidence="1">Uncharacterized protein</fullName>
    </submittedName>
</protein>
<evidence type="ECO:0000313" key="1">
    <source>
        <dbReference type="EMBL" id="MDQ0415891.1"/>
    </source>
</evidence>
<evidence type="ECO:0000313" key="2">
    <source>
        <dbReference type="Proteomes" id="UP001238450"/>
    </source>
</evidence>
<proteinExistence type="predicted"/>